<dbReference type="RefSeq" id="WP_266123677.1">
    <property type="nucleotide sequence ID" value="NZ_JAJHNU010000005.1"/>
</dbReference>
<name>A0ABT8ENC1_9BURK</name>
<comment type="similarity">
    <text evidence="5">Belongs to the 4-toluene sulfonate uptake permease (TSUP) (TC 2.A.102) family.</text>
</comment>
<evidence type="ECO:0000256" key="2">
    <source>
        <dbReference type="ARBA" id="ARBA00022692"/>
    </source>
</evidence>
<keyword evidence="5" id="KW-1003">Cell membrane</keyword>
<feature type="transmembrane region" description="Helical" evidence="5">
    <location>
        <begin position="212"/>
        <end position="234"/>
    </location>
</feature>
<gene>
    <name evidence="6" type="ORF">LMS43_16060</name>
</gene>
<organism evidence="6 7">
    <name type="scientific">Alcaligenes endophyticus</name>
    <dbReference type="NCBI Taxonomy" id="1929088"/>
    <lineage>
        <taxon>Bacteria</taxon>
        <taxon>Pseudomonadati</taxon>
        <taxon>Pseudomonadota</taxon>
        <taxon>Betaproteobacteria</taxon>
        <taxon>Burkholderiales</taxon>
        <taxon>Alcaligenaceae</taxon>
        <taxon>Alcaligenes</taxon>
    </lineage>
</organism>
<dbReference type="Proteomes" id="UP001168613">
    <property type="component" value="Unassembled WGS sequence"/>
</dbReference>
<proteinExistence type="inferred from homology"/>
<feature type="transmembrane region" description="Helical" evidence="5">
    <location>
        <begin position="6"/>
        <end position="33"/>
    </location>
</feature>
<comment type="subcellular location">
    <subcellularLocation>
        <location evidence="5">Cell membrane</location>
        <topology evidence="5">Multi-pass membrane protein</topology>
    </subcellularLocation>
    <subcellularLocation>
        <location evidence="1">Membrane</location>
        <topology evidence="1">Multi-pass membrane protein</topology>
    </subcellularLocation>
</comment>
<dbReference type="InterPro" id="IPR002781">
    <property type="entry name" value="TM_pro_TauE-like"/>
</dbReference>
<feature type="transmembrane region" description="Helical" evidence="5">
    <location>
        <begin position="148"/>
        <end position="175"/>
    </location>
</feature>
<dbReference type="EMBL" id="JAJHNU010000005">
    <property type="protein sequence ID" value="MDN4122804.1"/>
    <property type="molecule type" value="Genomic_DNA"/>
</dbReference>
<evidence type="ECO:0000313" key="6">
    <source>
        <dbReference type="EMBL" id="MDN4122804.1"/>
    </source>
</evidence>
<sequence>MNWYILVPVCLSAGALIGFTGGLLGIGGGLIAIPLLGLLLGMDQALAQGTALIMVLPAILLSVRHYNRRSKIDKRAALSGALSTVAFTWLGARLALAMDAGLLRMIYAVFVVGMSLYYFYQSYVLRHRLSVPRLDASVKATVYTRYRYLALGALAGTFGGVFGVGGSVLIVPVLVARMGYSQTQAQALALSMVIPGTVVALGTYSWHGQADWLVGIPLALGSIALVPYGVRLAFACSESRLRLAFACMLLLMVPLLLLSV</sequence>
<accession>A0ABT8ENC1</accession>
<evidence type="ECO:0000256" key="5">
    <source>
        <dbReference type="RuleBase" id="RU363041"/>
    </source>
</evidence>
<feature type="transmembrane region" description="Helical" evidence="5">
    <location>
        <begin position="241"/>
        <end position="259"/>
    </location>
</feature>
<keyword evidence="3 5" id="KW-1133">Transmembrane helix</keyword>
<dbReference type="Pfam" id="PF01925">
    <property type="entry name" value="TauE"/>
    <property type="match status" value="1"/>
</dbReference>
<dbReference type="PANTHER" id="PTHR43701">
    <property type="entry name" value="MEMBRANE TRANSPORTER PROTEIN MJ0441-RELATED"/>
    <property type="match status" value="1"/>
</dbReference>
<feature type="transmembrane region" description="Helical" evidence="5">
    <location>
        <begin position="76"/>
        <end position="95"/>
    </location>
</feature>
<feature type="transmembrane region" description="Helical" evidence="5">
    <location>
        <begin position="102"/>
        <end position="120"/>
    </location>
</feature>
<feature type="transmembrane region" description="Helical" evidence="5">
    <location>
        <begin position="45"/>
        <end position="64"/>
    </location>
</feature>
<keyword evidence="4 5" id="KW-0472">Membrane</keyword>
<evidence type="ECO:0000313" key="7">
    <source>
        <dbReference type="Proteomes" id="UP001168613"/>
    </source>
</evidence>
<protein>
    <recommendedName>
        <fullName evidence="5">Probable membrane transporter protein</fullName>
    </recommendedName>
</protein>
<dbReference type="PANTHER" id="PTHR43701:SF2">
    <property type="entry name" value="MEMBRANE TRANSPORTER PROTEIN YJNA-RELATED"/>
    <property type="match status" value="1"/>
</dbReference>
<evidence type="ECO:0000256" key="3">
    <source>
        <dbReference type="ARBA" id="ARBA00022989"/>
    </source>
</evidence>
<keyword evidence="2 5" id="KW-0812">Transmembrane</keyword>
<keyword evidence="7" id="KW-1185">Reference proteome</keyword>
<evidence type="ECO:0000256" key="4">
    <source>
        <dbReference type="ARBA" id="ARBA00023136"/>
    </source>
</evidence>
<reference evidence="6" key="1">
    <citation type="submission" date="2021-11" db="EMBL/GenBank/DDBJ databases">
        <title>Draft genome sequence of Alcaligenes endophyticus type strain CCUG 75668T.</title>
        <authorList>
            <person name="Salva-Serra F."/>
            <person name="Duran R.E."/>
            <person name="Seeger M."/>
            <person name="Moore E.R.B."/>
            <person name="Jaen-Luchoro D."/>
        </authorList>
    </citation>
    <scope>NUCLEOTIDE SEQUENCE</scope>
    <source>
        <strain evidence="6">CCUG 75668</strain>
    </source>
</reference>
<comment type="caution">
    <text evidence="6">The sequence shown here is derived from an EMBL/GenBank/DDBJ whole genome shotgun (WGS) entry which is preliminary data.</text>
</comment>
<dbReference type="InterPro" id="IPR051598">
    <property type="entry name" value="TSUP/Inactive_protease-like"/>
</dbReference>
<evidence type="ECO:0000256" key="1">
    <source>
        <dbReference type="ARBA" id="ARBA00004141"/>
    </source>
</evidence>